<dbReference type="EMBL" id="MLAK01000935">
    <property type="protein sequence ID" value="OHT00869.1"/>
    <property type="molecule type" value="Genomic_DNA"/>
</dbReference>
<name>A0A1J4JUD5_9EUKA</name>
<dbReference type="GeneID" id="94843141"/>
<evidence type="ECO:0000256" key="1">
    <source>
        <dbReference type="SAM" id="Phobius"/>
    </source>
</evidence>
<feature type="transmembrane region" description="Helical" evidence="1">
    <location>
        <begin position="78"/>
        <end position="96"/>
    </location>
</feature>
<evidence type="ECO:0000313" key="2">
    <source>
        <dbReference type="EMBL" id="OHT00869.1"/>
    </source>
</evidence>
<dbReference type="VEuPathDB" id="TrichDB:TRFO_32339"/>
<feature type="transmembrane region" description="Helical" evidence="1">
    <location>
        <begin position="12"/>
        <end position="31"/>
    </location>
</feature>
<evidence type="ECO:0008006" key="4">
    <source>
        <dbReference type="Google" id="ProtNLM"/>
    </source>
</evidence>
<proteinExistence type="predicted"/>
<dbReference type="RefSeq" id="XP_068354005.1">
    <property type="nucleotide sequence ID" value="XM_068508437.1"/>
</dbReference>
<accession>A0A1J4JUD5</accession>
<comment type="caution">
    <text evidence="2">The sequence shown here is derived from an EMBL/GenBank/DDBJ whole genome shotgun (WGS) entry which is preliminary data.</text>
</comment>
<evidence type="ECO:0000313" key="3">
    <source>
        <dbReference type="Proteomes" id="UP000179807"/>
    </source>
</evidence>
<keyword evidence="1" id="KW-0812">Transmembrane</keyword>
<feature type="transmembrane region" description="Helical" evidence="1">
    <location>
        <begin position="51"/>
        <end position="71"/>
    </location>
</feature>
<keyword evidence="3" id="KW-1185">Reference proteome</keyword>
<organism evidence="2 3">
    <name type="scientific">Tritrichomonas foetus</name>
    <dbReference type="NCBI Taxonomy" id="1144522"/>
    <lineage>
        <taxon>Eukaryota</taxon>
        <taxon>Metamonada</taxon>
        <taxon>Parabasalia</taxon>
        <taxon>Tritrichomonadida</taxon>
        <taxon>Tritrichomonadidae</taxon>
        <taxon>Tritrichomonas</taxon>
    </lineage>
</organism>
<sequence>MPKSSKSKGIIIFTIFTISAATLTIMGLYYIFEVFDKRDISGVNLSFDKFIRASCILIIITEIFVFASICLKYKYVRFVSLIFIGCFICFDIFVIYECIAKRSSIINGFEYVFFTDNYEKKAHEIQKSSHCCGWENISEAVEYTDCTYVIPCKISLTNYLKKKSISFIILFILALISNCLSFYGEIVMIQTLFDLSNKYKEVPQNDPVGDPPRYAI</sequence>
<protein>
    <recommendedName>
        <fullName evidence="4">Tetraspanin family protein</fullName>
    </recommendedName>
</protein>
<reference evidence="2" key="1">
    <citation type="submission" date="2016-10" db="EMBL/GenBank/DDBJ databases">
        <authorList>
            <person name="Benchimol M."/>
            <person name="Almeida L.G."/>
            <person name="Vasconcelos A.T."/>
            <person name="Perreira-Neves A."/>
            <person name="Rosa I.A."/>
            <person name="Tasca T."/>
            <person name="Bogo M.R."/>
            <person name="de Souza W."/>
        </authorList>
    </citation>
    <scope>NUCLEOTIDE SEQUENCE [LARGE SCALE GENOMIC DNA]</scope>
    <source>
        <strain evidence="2">K</strain>
    </source>
</reference>
<dbReference type="AlphaFoldDB" id="A0A1J4JUD5"/>
<keyword evidence="1" id="KW-0472">Membrane</keyword>
<dbReference type="Proteomes" id="UP000179807">
    <property type="component" value="Unassembled WGS sequence"/>
</dbReference>
<gene>
    <name evidence="2" type="ORF">TRFO_32339</name>
</gene>
<keyword evidence="1" id="KW-1133">Transmembrane helix</keyword>
<feature type="transmembrane region" description="Helical" evidence="1">
    <location>
        <begin position="165"/>
        <end position="183"/>
    </location>
</feature>